<evidence type="ECO:0000256" key="7">
    <source>
        <dbReference type="RuleBase" id="RU004168"/>
    </source>
</evidence>
<evidence type="ECO:0000259" key="8">
    <source>
        <dbReference type="PROSITE" id="PS51160"/>
    </source>
</evidence>
<dbReference type="PROSITE" id="PS51160">
    <property type="entry name" value="ACYLPHOSPHATASE_3"/>
    <property type="match status" value="1"/>
</dbReference>
<dbReference type="SUPFAM" id="SSF54975">
    <property type="entry name" value="Acylphosphatase/BLUF domain-like"/>
    <property type="match status" value="1"/>
</dbReference>
<evidence type="ECO:0000256" key="1">
    <source>
        <dbReference type="ARBA" id="ARBA00005614"/>
    </source>
</evidence>
<proteinExistence type="inferred from homology"/>
<dbReference type="AlphaFoldDB" id="A0A4Y1ZI10"/>
<comment type="caution">
    <text evidence="9">The sequence shown here is derived from an EMBL/GenBank/DDBJ whole genome shotgun (WGS) entry which is preliminary data.</text>
</comment>
<dbReference type="InterPro" id="IPR020456">
    <property type="entry name" value="Acylphosphatase"/>
</dbReference>
<dbReference type="Proteomes" id="UP000319716">
    <property type="component" value="Unassembled WGS sequence"/>
</dbReference>
<gene>
    <name evidence="9" type="ORF">NBRC111894_4376</name>
</gene>
<evidence type="ECO:0000256" key="4">
    <source>
        <dbReference type="ARBA" id="ARBA00047645"/>
    </source>
</evidence>
<evidence type="ECO:0000313" key="10">
    <source>
        <dbReference type="Proteomes" id="UP000319716"/>
    </source>
</evidence>
<dbReference type="PANTHER" id="PTHR47268:SF4">
    <property type="entry name" value="ACYLPHOSPHATASE"/>
    <property type="match status" value="1"/>
</dbReference>
<dbReference type="GO" id="GO:0003998">
    <property type="term" value="F:acylphosphatase activity"/>
    <property type="evidence" value="ECO:0007669"/>
    <property type="project" value="UniProtKB-EC"/>
</dbReference>
<organism evidence="9 10">
    <name type="scientific">Sporolactobacillus inulinus</name>
    <dbReference type="NCBI Taxonomy" id="2078"/>
    <lineage>
        <taxon>Bacteria</taxon>
        <taxon>Bacillati</taxon>
        <taxon>Bacillota</taxon>
        <taxon>Bacilli</taxon>
        <taxon>Bacillales</taxon>
        <taxon>Sporolactobacillaceae</taxon>
        <taxon>Sporolactobacillus</taxon>
    </lineage>
</organism>
<dbReference type="Pfam" id="PF00708">
    <property type="entry name" value="Acylphosphatase"/>
    <property type="match status" value="1"/>
</dbReference>
<comment type="catalytic activity">
    <reaction evidence="4 5 6">
        <text>an acyl phosphate + H2O = a carboxylate + phosphate + H(+)</text>
        <dbReference type="Rhea" id="RHEA:14965"/>
        <dbReference type="ChEBI" id="CHEBI:15377"/>
        <dbReference type="ChEBI" id="CHEBI:15378"/>
        <dbReference type="ChEBI" id="CHEBI:29067"/>
        <dbReference type="ChEBI" id="CHEBI:43474"/>
        <dbReference type="ChEBI" id="CHEBI:59918"/>
        <dbReference type="EC" id="3.6.1.7"/>
    </reaction>
</comment>
<dbReference type="InterPro" id="IPR036046">
    <property type="entry name" value="Acylphosphatase-like_dom_sf"/>
</dbReference>
<name>A0A4Y1ZI10_9BACL</name>
<dbReference type="InterPro" id="IPR001792">
    <property type="entry name" value="Acylphosphatase-like_dom"/>
</dbReference>
<feature type="active site" evidence="5">
    <location>
        <position position="25"/>
    </location>
</feature>
<comment type="similarity">
    <text evidence="1 7">Belongs to the acylphosphatase family.</text>
</comment>
<feature type="active site" evidence="5">
    <location>
        <position position="43"/>
    </location>
</feature>
<evidence type="ECO:0000256" key="5">
    <source>
        <dbReference type="PROSITE-ProRule" id="PRU00520"/>
    </source>
</evidence>
<dbReference type="PANTHER" id="PTHR47268">
    <property type="entry name" value="ACYLPHOSPHATASE"/>
    <property type="match status" value="1"/>
</dbReference>
<keyword evidence="5 6" id="KW-0378">Hydrolase</keyword>
<evidence type="ECO:0000256" key="2">
    <source>
        <dbReference type="ARBA" id="ARBA00012150"/>
    </source>
</evidence>
<dbReference type="PROSITE" id="PS00150">
    <property type="entry name" value="ACYLPHOSPHATASE_1"/>
    <property type="match status" value="1"/>
</dbReference>
<dbReference type="Gene3D" id="3.30.70.100">
    <property type="match status" value="1"/>
</dbReference>
<sequence>MGFENEKVISVRILVTGRVQGVGFRYFIKQTAAQHSVNGWVRNRDDGRVEIAAEGTRQQVDAFIQKVRRGTFFARVKAMDIQMNQPQNYIGFEIKATM</sequence>
<evidence type="ECO:0000256" key="3">
    <source>
        <dbReference type="ARBA" id="ARBA00015991"/>
    </source>
</evidence>
<accession>A0A4Y1ZI10</accession>
<dbReference type="RefSeq" id="WP_262393559.1">
    <property type="nucleotide sequence ID" value="NZ_BEXB01000063.1"/>
</dbReference>
<dbReference type="PROSITE" id="PS00151">
    <property type="entry name" value="ACYLPHOSPHATASE_2"/>
    <property type="match status" value="1"/>
</dbReference>
<evidence type="ECO:0000256" key="6">
    <source>
        <dbReference type="RuleBase" id="RU000553"/>
    </source>
</evidence>
<dbReference type="EC" id="3.6.1.7" evidence="2 5"/>
<feature type="domain" description="Acylphosphatase-like" evidence="8">
    <location>
        <begin position="10"/>
        <end position="96"/>
    </location>
</feature>
<reference evidence="9 10" key="1">
    <citation type="submission" date="2017-11" db="EMBL/GenBank/DDBJ databases">
        <title>Draft Genome Sequence of Sporolactobacillus inulinus NBRC 111894 Isolated from Koso, a Japanese Sugar-Vegetable Fermented Beverage.</title>
        <authorList>
            <person name="Chiou T.Y."/>
            <person name="Oshima K."/>
            <person name="Suda W."/>
            <person name="Hattori M."/>
            <person name="Takahashi T."/>
        </authorList>
    </citation>
    <scope>NUCLEOTIDE SEQUENCE [LARGE SCALE GENOMIC DNA]</scope>
    <source>
        <strain evidence="9 10">NBRC111894</strain>
    </source>
</reference>
<protein>
    <recommendedName>
        <fullName evidence="3 5">Acylphosphatase</fullName>
        <ecNumber evidence="2 5">3.6.1.7</ecNumber>
    </recommendedName>
</protein>
<dbReference type="InterPro" id="IPR017968">
    <property type="entry name" value="Acylphosphatase_CS"/>
</dbReference>
<dbReference type="EMBL" id="BEXB01000063">
    <property type="protein sequence ID" value="GAY78822.1"/>
    <property type="molecule type" value="Genomic_DNA"/>
</dbReference>
<evidence type="ECO:0000313" key="9">
    <source>
        <dbReference type="EMBL" id="GAY78822.1"/>
    </source>
</evidence>